<dbReference type="RefSeq" id="WP_023848378.1">
    <property type="nucleotide sequence ID" value="NZ_CP047166.1"/>
</dbReference>
<proteinExistence type="predicted"/>
<evidence type="ECO:0000313" key="2">
    <source>
        <dbReference type="Proteomes" id="UP000596387"/>
    </source>
</evidence>
<dbReference type="Proteomes" id="UP000596387">
    <property type="component" value="Chromosome"/>
</dbReference>
<name>A0ABX7FAX1_9RHOB</name>
<sequence>MNTLAVFTDEQYKRAKILLAAKVASMMGRKLEEGDWSEVYCKAKDIPDNGWSNLHIDVNHEGLGIEFKMLRIARLQGKPIKGVCGTTLMHPAATRSIRIDDVNLDANEVMEDVLNQYSTLVEQRTQRVRESNPRGTAEMRLGWLLWEDDLKEFLYFEEEMGKPDPSDFYAEWNETQARGARKSSKSLWIFEKATNKKRYSVTTSAGIKIQPYFDVPSPSDPNLVFFRVQSERLDRDTIVLWVAAATAEQLEKRLGSIDKEVVSKAVFEAAEKDHEEDGFTIDDLHAAVPISVSNEAYDLLLSSWEAVSDDHRMQLLLKALE</sequence>
<dbReference type="EMBL" id="CP047166">
    <property type="protein sequence ID" value="QRF67271.1"/>
    <property type="molecule type" value="Genomic_DNA"/>
</dbReference>
<protein>
    <submittedName>
        <fullName evidence="1">Uncharacterized protein</fullName>
    </submittedName>
</protein>
<gene>
    <name evidence="1" type="ORF">GQA70_13710</name>
</gene>
<evidence type="ECO:0000313" key="1">
    <source>
        <dbReference type="EMBL" id="QRF67271.1"/>
    </source>
</evidence>
<organism evidence="1 2">
    <name type="scientific">Ponticoccus alexandrii</name>
    <dbReference type="NCBI Taxonomy" id="1943633"/>
    <lineage>
        <taxon>Bacteria</taxon>
        <taxon>Pseudomonadati</taxon>
        <taxon>Pseudomonadota</taxon>
        <taxon>Alphaproteobacteria</taxon>
        <taxon>Rhodobacterales</taxon>
        <taxon>Roseobacteraceae</taxon>
        <taxon>Ponticoccus</taxon>
    </lineage>
</organism>
<accession>A0ABX7FAX1</accession>
<keyword evidence="2" id="KW-1185">Reference proteome</keyword>
<reference evidence="1 2" key="1">
    <citation type="submission" date="2019-12" db="EMBL/GenBank/DDBJ databases">
        <title>Complete Genome Sequence of a Quorum-Sensing Bacterium,Rhodobacteraceae bacterium C31, Isolated from a marine microalgae symbiotic bacteria.</title>
        <authorList>
            <person name="Zhang Y."/>
        </authorList>
    </citation>
    <scope>NUCLEOTIDE SEQUENCE [LARGE SCALE GENOMIC DNA]</scope>
    <source>
        <strain evidence="1 2">C31</strain>
    </source>
</reference>